<dbReference type="EMBL" id="JAHRIQ010097977">
    <property type="protein sequence ID" value="MEQ2253476.1"/>
    <property type="molecule type" value="Genomic_DNA"/>
</dbReference>
<organism evidence="1 2">
    <name type="scientific">Ilyodon furcidens</name>
    <name type="common">goldbreast splitfin</name>
    <dbReference type="NCBI Taxonomy" id="33524"/>
    <lineage>
        <taxon>Eukaryota</taxon>
        <taxon>Metazoa</taxon>
        <taxon>Chordata</taxon>
        <taxon>Craniata</taxon>
        <taxon>Vertebrata</taxon>
        <taxon>Euteleostomi</taxon>
        <taxon>Actinopterygii</taxon>
        <taxon>Neopterygii</taxon>
        <taxon>Teleostei</taxon>
        <taxon>Neoteleostei</taxon>
        <taxon>Acanthomorphata</taxon>
        <taxon>Ovalentaria</taxon>
        <taxon>Atherinomorphae</taxon>
        <taxon>Cyprinodontiformes</taxon>
        <taxon>Goodeidae</taxon>
        <taxon>Ilyodon</taxon>
    </lineage>
</organism>
<protein>
    <submittedName>
        <fullName evidence="1">Uncharacterized protein</fullName>
    </submittedName>
</protein>
<reference evidence="1 2" key="1">
    <citation type="submission" date="2021-06" db="EMBL/GenBank/DDBJ databases">
        <authorList>
            <person name="Palmer J.M."/>
        </authorList>
    </citation>
    <scope>NUCLEOTIDE SEQUENCE [LARGE SCALE GENOMIC DNA]</scope>
    <source>
        <strain evidence="2">if_2019</strain>
        <tissue evidence="1">Muscle</tissue>
    </source>
</reference>
<sequence length="126" mass="13534">MPNLNEMNSPVRSCLYAASLSFGSKMPKFFTSRGGLTVFSLFLLSLTSSATLEPSVAATTSQFMLIQIQPVILLLSKSPFDPSRHALHQTSEGGGSGTKLLVTVGFCQPTFSTYAHHVYGEQVSCP</sequence>
<evidence type="ECO:0000313" key="1">
    <source>
        <dbReference type="EMBL" id="MEQ2253476.1"/>
    </source>
</evidence>
<comment type="caution">
    <text evidence="1">The sequence shown here is derived from an EMBL/GenBank/DDBJ whole genome shotgun (WGS) entry which is preliminary data.</text>
</comment>
<accession>A0ABV0VAJ6</accession>
<dbReference type="Proteomes" id="UP001482620">
    <property type="component" value="Unassembled WGS sequence"/>
</dbReference>
<gene>
    <name evidence="1" type="ORF">ILYODFUR_032490</name>
</gene>
<name>A0ABV0VAJ6_9TELE</name>
<keyword evidence="2" id="KW-1185">Reference proteome</keyword>
<proteinExistence type="predicted"/>
<evidence type="ECO:0000313" key="2">
    <source>
        <dbReference type="Proteomes" id="UP001482620"/>
    </source>
</evidence>